<dbReference type="RefSeq" id="WP_290368534.1">
    <property type="nucleotide sequence ID" value="NZ_CAKLPX010000005.1"/>
</dbReference>
<gene>
    <name evidence="5" type="primary">pilA</name>
    <name evidence="5" type="ORF">SIN8267_03322</name>
</gene>
<dbReference type="Gene3D" id="3.30.700.10">
    <property type="entry name" value="Glycoprotein, Type 4 Pilin"/>
    <property type="match status" value="1"/>
</dbReference>
<keyword evidence="4" id="KW-0472">Membrane</keyword>
<protein>
    <submittedName>
        <fullName evidence="5">Fimbrial protein</fullName>
    </submittedName>
</protein>
<keyword evidence="4" id="KW-1133">Transmembrane helix</keyword>
<keyword evidence="6" id="KW-1185">Reference proteome</keyword>
<evidence type="ECO:0000313" key="6">
    <source>
        <dbReference type="Proteomes" id="UP000838100"/>
    </source>
</evidence>
<dbReference type="EMBL" id="CAKLPX010000005">
    <property type="protein sequence ID" value="CAH0993181.1"/>
    <property type="molecule type" value="Genomic_DNA"/>
</dbReference>
<proteinExistence type="inferred from homology"/>
<comment type="similarity">
    <text evidence="1 3">Belongs to the N-Me-Phe pilin family.</text>
</comment>
<dbReference type="SUPFAM" id="SSF54523">
    <property type="entry name" value="Pili subunits"/>
    <property type="match status" value="1"/>
</dbReference>
<name>A0ABM9AIZ2_9GAMM</name>
<dbReference type="Pfam" id="PF07963">
    <property type="entry name" value="N_methyl"/>
    <property type="match status" value="1"/>
</dbReference>
<keyword evidence="4" id="KW-0812">Transmembrane</keyword>
<dbReference type="Proteomes" id="UP000838100">
    <property type="component" value="Unassembled WGS sequence"/>
</dbReference>
<evidence type="ECO:0000313" key="5">
    <source>
        <dbReference type="EMBL" id="CAH0993181.1"/>
    </source>
</evidence>
<organism evidence="5 6">
    <name type="scientific">Sinobacterium norvegicum</name>
    <dbReference type="NCBI Taxonomy" id="1641715"/>
    <lineage>
        <taxon>Bacteria</taxon>
        <taxon>Pseudomonadati</taxon>
        <taxon>Pseudomonadota</taxon>
        <taxon>Gammaproteobacteria</taxon>
        <taxon>Cellvibrionales</taxon>
        <taxon>Spongiibacteraceae</taxon>
        <taxon>Sinobacterium</taxon>
    </lineage>
</organism>
<dbReference type="PANTHER" id="PTHR30093">
    <property type="entry name" value="GENERAL SECRETION PATHWAY PROTEIN G"/>
    <property type="match status" value="1"/>
</dbReference>
<comment type="caution">
    <text evidence="5">The sequence shown here is derived from an EMBL/GenBank/DDBJ whole genome shotgun (WGS) entry which is preliminary data.</text>
</comment>
<dbReference type="PROSITE" id="PS00409">
    <property type="entry name" value="PROKAR_NTER_METHYL"/>
    <property type="match status" value="1"/>
</dbReference>
<evidence type="ECO:0000256" key="4">
    <source>
        <dbReference type="SAM" id="Phobius"/>
    </source>
</evidence>
<dbReference type="PANTHER" id="PTHR30093:SF34">
    <property type="entry name" value="PREPILIN PEPTIDASE-DEPENDENT PROTEIN D"/>
    <property type="match status" value="1"/>
</dbReference>
<dbReference type="InterPro" id="IPR045584">
    <property type="entry name" value="Pilin-like"/>
</dbReference>
<evidence type="ECO:0000256" key="3">
    <source>
        <dbReference type="RuleBase" id="RU000389"/>
    </source>
</evidence>
<dbReference type="NCBIfam" id="TIGR02532">
    <property type="entry name" value="IV_pilin_GFxxxE"/>
    <property type="match status" value="1"/>
</dbReference>
<sequence length="131" mass="13402">MKKQQSGFTLIELLVVVAIMGILAAVALPQYQAYVARSEVAKAHATMAQFISPIEAAILRGDTSDDPEGWNSGALNGVDLTLSMGTGATIVADNFTNGSLSGGSVTLTRTASSGAWACSSSGISEYSPKGC</sequence>
<dbReference type="InterPro" id="IPR012902">
    <property type="entry name" value="N_methyl_site"/>
</dbReference>
<reference evidence="5" key="1">
    <citation type="submission" date="2021-12" db="EMBL/GenBank/DDBJ databases">
        <authorList>
            <person name="Rodrigo-Torres L."/>
            <person name="Arahal R. D."/>
            <person name="Lucena T."/>
        </authorList>
    </citation>
    <scope>NUCLEOTIDE SEQUENCE</scope>
    <source>
        <strain evidence="5">CECT 8267</strain>
    </source>
</reference>
<accession>A0ABM9AIZ2</accession>
<keyword evidence="3" id="KW-0281">Fimbrium</keyword>
<keyword evidence="2" id="KW-0488">Methylation</keyword>
<evidence type="ECO:0000256" key="2">
    <source>
        <dbReference type="ARBA" id="ARBA00022481"/>
    </source>
</evidence>
<feature type="transmembrane region" description="Helical" evidence="4">
    <location>
        <begin position="7"/>
        <end position="28"/>
    </location>
</feature>
<dbReference type="InterPro" id="IPR001082">
    <property type="entry name" value="Pilin"/>
</dbReference>
<evidence type="ECO:0000256" key="1">
    <source>
        <dbReference type="ARBA" id="ARBA00005233"/>
    </source>
</evidence>
<dbReference type="Pfam" id="PF00114">
    <property type="entry name" value="Pilin"/>
    <property type="match status" value="1"/>
</dbReference>